<feature type="transmembrane region" description="Helical" evidence="1">
    <location>
        <begin position="186"/>
        <end position="210"/>
    </location>
</feature>
<keyword evidence="1" id="KW-0472">Membrane</keyword>
<protein>
    <submittedName>
        <fullName evidence="3">BTB domain-containing protein</fullName>
    </submittedName>
</protein>
<keyword evidence="1" id="KW-1133">Transmembrane helix</keyword>
<reference evidence="2" key="1">
    <citation type="journal article" date="2013" name="Genetics">
        <title>The draft genome and transcriptome of Panagrellus redivivus are shaped by the harsh demands of a free-living lifestyle.</title>
        <authorList>
            <person name="Srinivasan J."/>
            <person name="Dillman A.R."/>
            <person name="Macchietto M.G."/>
            <person name="Heikkinen L."/>
            <person name="Lakso M."/>
            <person name="Fracchia K.M."/>
            <person name="Antoshechkin I."/>
            <person name="Mortazavi A."/>
            <person name="Wong G."/>
            <person name="Sternberg P.W."/>
        </authorList>
    </citation>
    <scope>NUCLEOTIDE SEQUENCE [LARGE SCALE GENOMIC DNA]</scope>
    <source>
        <strain evidence="2">MT8872</strain>
    </source>
</reference>
<proteinExistence type="predicted"/>
<evidence type="ECO:0000313" key="3">
    <source>
        <dbReference type="WBParaSite" id="Pan_g8948.t1"/>
    </source>
</evidence>
<dbReference type="Proteomes" id="UP000492821">
    <property type="component" value="Unassembled WGS sequence"/>
</dbReference>
<dbReference type="WBParaSite" id="Pan_g8948.t1">
    <property type="protein sequence ID" value="Pan_g8948.t1"/>
    <property type="gene ID" value="Pan_g8948"/>
</dbReference>
<organism evidence="2 3">
    <name type="scientific">Panagrellus redivivus</name>
    <name type="common">Microworm</name>
    <dbReference type="NCBI Taxonomy" id="6233"/>
    <lineage>
        <taxon>Eukaryota</taxon>
        <taxon>Metazoa</taxon>
        <taxon>Ecdysozoa</taxon>
        <taxon>Nematoda</taxon>
        <taxon>Chromadorea</taxon>
        <taxon>Rhabditida</taxon>
        <taxon>Tylenchina</taxon>
        <taxon>Panagrolaimomorpha</taxon>
        <taxon>Panagrolaimoidea</taxon>
        <taxon>Panagrolaimidae</taxon>
        <taxon>Panagrellus</taxon>
    </lineage>
</organism>
<name>A0A7E4WAI3_PANRE</name>
<reference evidence="3" key="2">
    <citation type="submission" date="2020-10" db="UniProtKB">
        <authorList>
            <consortium name="WormBaseParasite"/>
        </authorList>
    </citation>
    <scope>IDENTIFICATION</scope>
</reference>
<dbReference type="AlphaFoldDB" id="A0A7E4WAI3"/>
<feature type="transmembrane region" description="Helical" evidence="1">
    <location>
        <begin position="159"/>
        <end position="180"/>
    </location>
</feature>
<keyword evidence="1" id="KW-0812">Transmembrane</keyword>
<evidence type="ECO:0000256" key="1">
    <source>
        <dbReference type="SAM" id="Phobius"/>
    </source>
</evidence>
<sequence>MYDGPISFFSTWDSVVFVDTTSENQKPIIVTDTLSIYCKNAQDYEKVIPYISGTYSRLSIRGGFITLDQVKRLIHPDVKQVHLLAEVCVRSLNDDDNLIQYLTQFLTTPEHRFAFRRHEWFQPSHRQRLKDTFTDHSHGPYFLHRVICMVDRRSANTYFHAYAFLMSICLFGACICPLFDSLRIAAYAFAFIEVFMFFFAIFLFLLTIIIDHR</sequence>
<accession>A0A7E4WAI3</accession>
<keyword evidence="2" id="KW-1185">Reference proteome</keyword>
<evidence type="ECO:0000313" key="2">
    <source>
        <dbReference type="Proteomes" id="UP000492821"/>
    </source>
</evidence>